<gene>
    <name evidence="5" type="ORF">H7965_03205</name>
</gene>
<evidence type="ECO:0000256" key="2">
    <source>
        <dbReference type="ARBA" id="ARBA00023027"/>
    </source>
</evidence>
<keyword evidence="3" id="KW-1133">Transmembrane helix</keyword>
<keyword evidence="1" id="KW-0560">Oxidoreductase</keyword>
<accession>A0A9X0UFF4</accession>
<keyword evidence="2" id="KW-0520">NAD</keyword>
<reference evidence="5" key="1">
    <citation type="submission" date="2020-08" db="EMBL/GenBank/DDBJ databases">
        <authorList>
            <person name="Hu Y."/>
            <person name="Nguyen S.V."/>
            <person name="Li F."/>
            <person name="Fanning S."/>
        </authorList>
    </citation>
    <scope>NUCLEOTIDE SEQUENCE</scope>
    <source>
        <strain evidence="5">SYSU D8009</strain>
    </source>
</reference>
<feature type="transmembrane region" description="Helical" evidence="3">
    <location>
        <begin position="137"/>
        <end position="156"/>
    </location>
</feature>
<dbReference type="CDD" id="cd12165">
    <property type="entry name" value="2-Hacid_dh_6"/>
    <property type="match status" value="1"/>
</dbReference>
<dbReference type="AlphaFoldDB" id="A0A9X0UFF4"/>
<evidence type="ECO:0000313" key="6">
    <source>
        <dbReference type="Proteomes" id="UP000600101"/>
    </source>
</evidence>
<keyword evidence="6" id="KW-1185">Reference proteome</keyword>
<dbReference type="GO" id="GO:0030267">
    <property type="term" value="F:glyoxylate reductase (NADPH) activity"/>
    <property type="evidence" value="ECO:0007669"/>
    <property type="project" value="TreeGrafter"/>
</dbReference>
<evidence type="ECO:0000256" key="3">
    <source>
        <dbReference type="SAM" id="Phobius"/>
    </source>
</evidence>
<dbReference type="InterPro" id="IPR006140">
    <property type="entry name" value="D-isomer_DH_NAD-bd"/>
</dbReference>
<dbReference type="InterPro" id="IPR029753">
    <property type="entry name" value="D-isomer_DH_CS"/>
</dbReference>
<dbReference type="SUPFAM" id="SSF51735">
    <property type="entry name" value="NAD(P)-binding Rossmann-fold domains"/>
    <property type="match status" value="1"/>
</dbReference>
<dbReference type="PANTHER" id="PTHR10996">
    <property type="entry name" value="2-HYDROXYACID DEHYDROGENASE-RELATED"/>
    <property type="match status" value="1"/>
</dbReference>
<dbReference type="GO" id="GO:0016618">
    <property type="term" value="F:hydroxypyruvate reductase [NAD(P)H] activity"/>
    <property type="evidence" value="ECO:0007669"/>
    <property type="project" value="TreeGrafter"/>
</dbReference>
<dbReference type="InterPro" id="IPR036291">
    <property type="entry name" value="NAD(P)-bd_dom_sf"/>
</dbReference>
<dbReference type="PANTHER" id="PTHR10996:SF178">
    <property type="entry name" value="2-HYDROXYACID DEHYDROGENASE YGL185C-RELATED"/>
    <property type="match status" value="1"/>
</dbReference>
<dbReference type="EMBL" id="JACOMF010000003">
    <property type="protein sequence ID" value="MBC4014320.1"/>
    <property type="molecule type" value="Genomic_DNA"/>
</dbReference>
<dbReference type="GO" id="GO:0051287">
    <property type="term" value="F:NAD binding"/>
    <property type="evidence" value="ECO:0007669"/>
    <property type="project" value="InterPro"/>
</dbReference>
<keyword evidence="3" id="KW-0472">Membrane</keyword>
<keyword evidence="3" id="KW-0812">Transmembrane</keyword>
<dbReference type="Pfam" id="PF02826">
    <property type="entry name" value="2-Hacid_dh_C"/>
    <property type="match status" value="1"/>
</dbReference>
<dbReference type="GO" id="GO:0005829">
    <property type="term" value="C:cytosol"/>
    <property type="evidence" value="ECO:0007669"/>
    <property type="project" value="TreeGrafter"/>
</dbReference>
<proteinExistence type="predicted"/>
<protein>
    <submittedName>
        <fullName evidence="5">Hydroxyacid dehydrogenase</fullName>
    </submittedName>
</protein>
<dbReference type="RefSeq" id="WP_186769101.1">
    <property type="nucleotide sequence ID" value="NZ_JACOMF010000003.1"/>
</dbReference>
<name>A0A9X0UFF4_9PROT</name>
<dbReference type="Gene3D" id="3.40.50.720">
    <property type="entry name" value="NAD(P)-binding Rossmann-like Domain"/>
    <property type="match status" value="2"/>
</dbReference>
<dbReference type="PROSITE" id="PS00671">
    <property type="entry name" value="D_2_HYDROXYACID_DH_3"/>
    <property type="match status" value="1"/>
</dbReference>
<feature type="domain" description="D-isomer specific 2-hydroxyacid dehydrogenase NAD-binding" evidence="4">
    <location>
        <begin position="107"/>
        <end position="284"/>
    </location>
</feature>
<evidence type="ECO:0000259" key="4">
    <source>
        <dbReference type="Pfam" id="PF02826"/>
    </source>
</evidence>
<dbReference type="InterPro" id="IPR050223">
    <property type="entry name" value="D-isomer_2-hydroxyacid_DH"/>
</dbReference>
<evidence type="ECO:0000256" key="1">
    <source>
        <dbReference type="ARBA" id="ARBA00023002"/>
    </source>
</evidence>
<dbReference type="Proteomes" id="UP000600101">
    <property type="component" value="Unassembled WGS sequence"/>
</dbReference>
<comment type="caution">
    <text evidence="5">The sequence shown here is derived from an EMBL/GenBank/DDBJ whole genome shotgun (WGS) entry which is preliminary data.</text>
</comment>
<dbReference type="SUPFAM" id="SSF52283">
    <property type="entry name" value="Formate/glycerate dehydrogenase catalytic domain-like"/>
    <property type="match status" value="1"/>
</dbReference>
<sequence length="326" mass="34888">MLVVSFGLDTPARSVLAEELGPDVEVVALSELNAADRHAALRRASVLLARNTGNELRQGEAGLLGAAKLIQFMTAGVDYIPLRALPAAVPIASNGGAYAEPMAEHALAMALAAAKRLFIEQAELSRNVFNQFTVNRMLAGGVCGILGFGGIGVATARLMRALGMRIHAIRRGTVAEGVDWLGTPDRLNEMLAAADVLVLSLPLTQATRGMIGARELRLMKPDAILINLARGEIIDEDALYAHLQAAPDFTACIDAWWVEPVRHGEFRMDRPFLQLPNVIGSPHNSASIQGWQEVALRRAAANCARVLRGEAPLYLIGEDERLAAPG</sequence>
<organism evidence="5 6">
    <name type="scientific">Siccirubricoccus deserti</name>
    <dbReference type="NCBI Taxonomy" id="2013562"/>
    <lineage>
        <taxon>Bacteria</taxon>
        <taxon>Pseudomonadati</taxon>
        <taxon>Pseudomonadota</taxon>
        <taxon>Alphaproteobacteria</taxon>
        <taxon>Acetobacterales</taxon>
        <taxon>Roseomonadaceae</taxon>
        <taxon>Siccirubricoccus</taxon>
    </lineage>
</organism>
<evidence type="ECO:0000313" key="5">
    <source>
        <dbReference type="EMBL" id="MBC4014320.1"/>
    </source>
</evidence>